<evidence type="ECO:0000256" key="3">
    <source>
        <dbReference type="ARBA" id="ARBA00023237"/>
    </source>
</evidence>
<dbReference type="InterPro" id="IPR006664">
    <property type="entry name" value="OMP_bac"/>
</dbReference>
<dbReference type="CDD" id="cd07185">
    <property type="entry name" value="OmpA_C-like"/>
    <property type="match status" value="1"/>
</dbReference>
<dbReference type="PRINTS" id="PR01021">
    <property type="entry name" value="OMPADOMAIN"/>
</dbReference>
<reference evidence="7 8" key="1">
    <citation type="submission" date="2019-12" db="EMBL/GenBank/DDBJ databases">
        <title>Complete Genome Sequence of a Quorum-Sensing Bacterium,Rhodobacteraceae bacterium C31, Isolated from a marine microalgae symbiotic bacteria.</title>
        <authorList>
            <person name="Zhang Y."/>
        </authorList>
    </citation>
    <scope>NUCLEOTIDE SEQUENCE [LARGE SCALE GENOMIC DNA]</scope>
    <source>
        <strain evidence="7 8">C31</strain>
    </source>
</reference>
<keyword evidence="3" id="KW-0998">Cell outer membrane</keyword>
<evidence type="ECO:0000256" key="2">
    <source>
        <dbReference type="ARBA" id="ARBA00023136"/>
    </source>
</evidence>
<dbReference type="EMBL" id="CP047166">
    <property type="protein sequence ID" value="QRF65463.1"/>
    <property type="molecule type" value="Genomic_DNA"/>
</dbReference>
<evidence type="ECO:0000259" key="6">
    <source>
        <dbReference type="PROSITE" id="PS51123"/>
    </source>
</evidence>
<dbReference type="Proteomes" id="UP000596387">
    <property type="component" value="Chromosome"/>
</dbReference>
<protein>
    <submittedName>
        <fullName evidence="7">OmpA family protein</fullName>
    </submittedName>
</protein>
<evidence type="ECO:0000256" key="4">
    <source>
        <dbReference type="PROSITE-ProRule" id="PRU00473"/>
    </source>
</evidence>
<gene>
    <name evidence="7" type="ORF">GQA70_03505</name>
</gene>
<keyword evidence="8" id="KW-1185">Reference proteome</keyword>
<dbReference type="PROSITE" id="PS51123">
    <property type="entry name" value="OMPA_2"/>
    <property type="match status" value="1"/>
</dbReference>
<dbReference type="InterPro" id="IPR050330">
    <property type="entry name" value="Bact_OuterMem_StrucFunc"/>
</dbReference>
<evidence type="ECO:0000256" key="1">
    <source>
        <dbReference type="ARBA" id="ARBA00004442"/>
    </source>
</evidence>
<keyword evidence="2 4" id="KW-0472">Membrane</keyword>
<organism evidence="7 8">
    <name type="scientific">Ponticoccus alexandrii</name>
    <dbReference type="NCBI Taxonomy" id="1943633"/>
    <lineage>
        <taxon>Bacteria</taxon>
        <taxon>Pseudomonadati</taxon>
        <taxon>Pseudomonadota</taxon>
        <taxon>Alphaproteobacteria</taxon>
        <taxon>Rhodobacterales</taxon>
        <taxon>Roseobacteraceae</taxon>
        <taxon>Ponticoccus</taxon>
    </lineage>
</organism>
<name>A0ABX7F4K7_9RHOB</name>
<accession>A0ABX7F4K7</accession>
<dbReference type="InterPro" id="IPR006665">
    <property type="entry name" value="OmpA-like"/>
</dbReference>
<dbReference type="PANTHER" id="PTHR30329">
    <property type="entry name" value="STATOR ELEMENT OF FLAGELLAR MOTOR COMPLEX"/>
    <property type="match status" value="1"/>
</dbReference>
<dbReference type="PANTHER" id="PTHR30329:SF21">
    <property type="entry name" value="LIPOPROTEIN YIAD-RELATED"/>
    <property type="match status" value="1"/>
</dbReference>
<dbReference type="SUPFAM" id="SSF103088">
    <property type="entry name" value="OmpA-like"/>
    <property type="match status" value="1"/>
</dbReference>
<dbReference type="Gene3D" id="3.30.1330.60">
    <property type="entry name" value="OmpA-like domain"/>
    <property type="match status" value="1"/>
</dbReference>
<comment type="subcellular location">
    <subcellularLocation>
        <location evidence="1">Cell outer membrane</location>
    </subcellularLocation>
</comment>
<dbReference type="RefSeq" id="WP_031322329.1">
    <property type="nucleotide sequence ID" value="NZ_CP047166.1"/>
</dbReference>
<evidence type="ECO:0000313" key="8">
    <source>
        <dbReference type="Proteomes" id="UP000596387"/>
    </source>
</evidence>
<feature type="chain" id="PRO_5045462581" evidence="5">
    <location>
        <begin position="25"/>
        <end position="309"/>
    </location>
</feature>
<evidence type="ECO:0000313" key="7">
    <source>
        <dbReference type="EMBL" id="QRF65463.1"/>
    </source>
</evidence>
<feature type="domain" description="OmpA-like" evidence="6">
    <location>
        <begin position="191"/>
        <end position="309"/>
    </location>
</feature>
<sequence length="309" mass="32607">MTNITRRRARVFALCAVMAGGAAAQDLPLPESAERGFATVQDPGAYALPTGPFADGALPVRRAEGRVSVEAWQIPGAERTPFQLAAPIRDTLRASGFEILLDCPARACGGFDFRFATLVLPPPEMFVSLTAYHFVSALAPDGRAVSVLASRDSAMSYVQIIRVGGEAQTTPGTAPLAPRPLGTPGDIPGQLEQQGFAVLSDVVFAFGSSELETEEIASLDAIADWLALNPNRKVLIVGHTDATGSLDANRAVSLSRAQSAVRYLRERHGTNPAQIAAEGAGYMAPVASNLTPEGREANRRVEAVLLSTE</sequence>
<dbReference type="Pfam" id="PF00691">
    <property type="entry name" value="OmpA"/>
    <property type="match status" value="1"/>
</dbReference>
<dbReference type="InterPro" id="IPR036737">
    <property type="entry name" value="OmpA-like_sf"/>
</dbReference>
<feature type="signal peptide" evidence="5">
    <location>
        <begin position="1"/>
        <end position="24"/>
    </location>
</feature>
<keyword evidence="5" id="KW-0732">Signal</keyword>
<evidence type="ECO:0000256" key="5">
    <source>
        <dbReference type="SAM" id="SignalP"/>
    </source>
</evidence>
<proteinExistence type="predicted"/>